<evidence type="ECO:0000259" key="1">
    <source>
        <dbReference type="Pfam" id="PF10354"/>
    </source>
</evidence>
<name>A0A1Y2F7Z7_PROLT</name>
<dbReference type="GO" id="GO:0070475">
    <property type="term" value="P:rRNA base methylation"/>
    <property type="evidence" value="ECO:0007669"/>
    <property type="project" value="InterPro"/>
</dbReference>
<evidence type="ECO:0000313" key="3">
    <source>
        <dbReference type="Proteomes" id="UP000193685"/>
    </source>
</evidence>
<dbReference type="EMBL" id="MCFI01000014">
    <property type="protein sequence ID" value="ORY80022.1"/>
    <property type="molecule type" value="Genomic_DNA"/>
</dbReference>
<accession>A0A1Y2F7Z7</accession>
<evidence type="ECO:0000313" key="2">
    <source>
        <dbReference type="EMBL" id="ORY80022.1"/>
    </source>
</evidence>
<organism evidence="2 3">
    <name type="scientific">Protomyces lactucae-debilis</name>
    <dbReference type="NCBI Taxonomy" id="2754530"/>
    <lineage>
        <taxon>Eukaryota</taxon>
        <taxon>Fungi</taxon>
        <taxon>Dikarya</taxon>
        <taxon>Ascomycota</taxon>
        <taxon>Taphrinomycotina</taxon>
        <taxon>Taphrinomycetes</taxon>
        <taxon>Taphrinales</taxon>
        <taxon>Protomycetaceae</taxon>
        <taxon>Protomyces</taxon>
    </lineage>
</organism>
<dbReference type="Pfam" id="PF10354">
    <property type="entry name" value="BMT5-like"/>
    <property type="match status" value="1"/>
</dbReference>
<dbReference type="OMA" id="DSRHYCF"/>
<dbReference type="Proteomes" id="UP000193685">
    <property type="component" value="Unassembled WGS sequence"/>
</dbReference>
<dbReference type="PANTHER" id="PTHR11538:SF26">
    <property type="entry name" value="FERREDOXIN-FOLD ANTICODON-BINDING DOMAIN-CONTAINING PROTEIN 1"/>
    <property type="match status" value="1"/>
</dbReference>
<comment type="caution">
    <text evidence="2">The sequence shown here is derived from an EMBL/GenBank/DDBJ whole genome shotgun (WGS) entry which is preliminary data.</text>
</comment>
<sequence length="193" mass="21132">KKALIPFKRQDRILLLGEGNFSFAASLAQHHLDDASLLVATSFDTAEEVRAKYADGEEQISIVTDCGGAVLHGIDATRLAEQSARLCKDFSRRLGIETLKFDTVLFNFPHVAAGIKDQDRNIVANQTMLRDFFKDVPHVLNEGGSIAVSLALGKTYERWNLKGLAKDAGLQLARSGQFVGAAFPGYEHRRTSG</sequence>
<dbReference type="STRING" id="56484.A0A1Y2F7Z7"/>
<dbReference type="GO" id="GO:0070042">
    <property type="term" value="F:rRNA (uridine-N3-)-methyltransferase activity"/>
    <property type="evidence" value="ECO:0007669"/>
    <property type="project" value="InterPro"/>
</dbReference>
<dbReference type="InterPro" id="IPR029063">
    <property type="entry name" value="SAM-dependent_MTases_sf"/>
</dbReference>
<dbReference type="OrthoDB" id="273345at2759"/>
<reference evidence="2 3" key="1">
    <citation type="submission" date="2016-07" db="EMBL/GenBank/DDBJ databases">
        <title>Pervasive Adenine N6-methylation of Active Genes in Fungi.</title>
        <authorList>
            <consortium name="DOE Joint Genome Institute"/>
            <person name="Mondo S.J."/>
            <person name="Dannebaum R.O."/>
            <person name="Kuo R.C."/>
            <person name="Labutti K."/>
            <person name="Haridas S."/>
            <person name="Kuo A."/>
            <person name="Salamov A."/>
            <person name="Ahrendt S.R."/>
            <person name="Lipzen A."/>
            <person name="Sullivan W."/>
            <person name="Andreopoulos W.B."/>
            <person name="Clum A."/>
            <person name="Lindquist E."/>
            <person name="Daum C."/>
            <person name="Ramamoorthy G.K."/>
            <person name="Gryganskyi A."/>
            <person name="Culley D."/>
            <person name="Magnuson J.K."/>
            <person name="James T.Y."/>
            <person name="O'Malley M.A."/>
            <person name="Stajich J.E."/>
            <person name="Spatafora J.W."/>
            <person name="Visel A."/>
            <person name="Grigoriev I.V."/>
        </authorList>
    </citation>
    <scope>NUCLEOTIDE SEQUENCE [LARGE SCALE GENOMIC DNA]</scope>
    <source>
        <strain evidence="2 3">12-1054</strain>
    </source>
</reference>
<proteinExistence type="predicted"/>
<dbReference type="AlphaFoldDB" id="A0A1Y2F7Z7"/>
<gene>
    <name evidence="2" type="ORF">BCR37DRAFT_340558</name>
</gene>
<dbReference type="GeneID" id="63783966"/>
<feature type="non-terminal residue" evidence="2">
    <location>
        <position position="193"/>
    </location>
</feature>
<dbReference type="GO" id="GO:0005737">
    <property type="term" value="C:cytoplasm"/>
    <property type="evidence" value="ECO:0007669"/>
    <property type="project" value="TreeGrafter"/>
</dbReference>
<protein>
    <recommendedName>
        <fullName evidence="1">25S rRNA (uridine-N(3))-methyltransferase BMT5-like domain-containing protein</fullName>
    </recommendedName>
</protein>
<keyword evidence="3" id="KW-1185">Reference proteome</keyword>
<dbReference type="PANTHER" id="PTHR11538">
    <property type="entry name" value="PHENYLALANYL-TRNA SYNTHETASE"/>
    <property type="match status" value="1"/>
</dbReference>
<feature type="domain" description="25S rRNA (uridine-N(3))-methyltransferase BMT5-like" evidence="1">
    <location>
        <begin position="14"/>
        <end position="190"/>
    </location>
</feature>
<dbReference type="RefSeq" id="XP_040724156.1">
    <property type="nucleotide sequence ID" value="XM_040867367.1"/>
</dbReference>
<dbReference type="InterPro" id="IPR019446">
    <property type="entry name" value="BMT5-like"/>
</dbReference>
<feature type="non-terminal residue" evidence="2">
    <location>
        <position position="1"/>
    </location>
</feature>
<dbReference type="SUPFAM" id="SSF53335">
    <property type="entry name" value="S-adenosyl-L-methionine-dependent methyltransferases"/>
    <property type="match status" value="1"/>
</dbReference>